<comment type="caution">
    <text evidence="1">The sequence shown here is derived from an EMBL/GenBank/DDBJ whole genome shotgun (WGS) entry which is preliminary data.</text>
</comment>
<dbReference type="Proteomes" id="UP000297700">
    <property type="component" value="Unassembled WGS sequence"/>
</dbReference>
<gene>
    <name evidence="1" type="ORF">E4K64_33500</name>
</gene>
<dbReference type="RefSeq" id="WP_135167154.1">
    <property type="nucleotide sequence ID" value="NZ_SPQS01000028.1"/>
</dbReference>
<proteinExistence type="predicted"/>
<dbReference type="AlphaFoldDB" id="A0A4Y9NNA2"/>
<dbReference type="EMBL" id="SPQS01000028">
    <property type="protein sequence ID" value="TFV69291.1"/>
    <property type="molecule type" value="Genomic_DNA"/>
</dbReference>
<accession>A0A4Y9NNA2</accession>
<name>A0A4Y9NNA2_9BRAD</name>
<sequence>MFGFLKASRQRKKIRQDRIYLEARARRFLKAYLAADSVRKQRFYEAVEGASAACHPGIADSTAEDAQIAESTAAAALKVVRARDERGADVVDSTAGFITDAYATVAIAYRRAAGAYVMETDLQKLGTAAVHLLTMATSYLTANPPEGEQQPHR</sequence>
<evidence type="ECO:0000313" key="1">
    <source>
        <dbReference type="EMBL" id="TFV69291.1"/>
    </source>
</evidence>
<protein>
    <submittedName>
        <fullName evidence="1">Uncharacterized protein</fullName>
    </submittedName>
</protein>
<organism evidence="1 2">
    <name type="scientific">Bradyrhizobium frederickii</name>
    <dbReference type="NCBI Taxonomy" id="2560054"/>
    <lineage>
        <taxon>Bacteria</taxon>
        <taxon>Pseudomonadati</taxon>
        <taxon>Pseudomonadota</taxon>
        <taxon>Alphaproteobacteria</taxon>
        <taxon>Hyphomicrobiales</taxon>
        <taxon>Nitrobacteraceae</taxon>
        <taxon>Bradyrhizobium</taxon>
    </lineage>
</organism>
<reference evidence="1 2" key="1">
    <citation type="submission" date="2019-03" db="EMBL/GenBank/DDBJ databases">
        <title>Bradyrhizobium strains diversity.</title>
        <authorList>
            <person name="Urquiaga M.C.O."/>
            <person name="Hungria M."/>
            <person name="Delamuta J.R.M."/>
            <person name="Klepa M.S."/>
        </authorList>
    </citation>
    <scope>NUCLEOTIDE SEQUENCE [LARGE SCALE GENOMIC DNA]</scope>
    <source>
        <strain evidence="1 2">CNPSo 3426</strain>
    </source>
</reference>
<evidence type="ECO:0000313" key="2">
    <source>
        <dbReference type="Proteomes" id="UP000297700"/>
    </source>
</evidence>